<evidence type="ECO:0000256" key="4">
    <source>
        <dbReference type="ARBA" id="ARBA00022803"/>
    </source>
</evidence>
<keyword evidence="6" id="KW-0472">Membrane</keyword>
<evidence type="ECO:0000256" key="3">
    <source>
        <dbReference type="ARBA" id="ARBA00022737"/>
    </source>
</evidence>
<dbReference type="InterPro" id="IPR011990">
    <property type="entry name" value="TPR-like_helical_dom_sf"/>
</dbReference>
<gene>
    <name evidence="9" type="ORF">ACHKAR_18485</name>
</gene>
<dbReference type="EMBL" id="JBIPKE010000020">
    <property type="protein sequence ID" value="MFH6985445.1"/>
    <property type="molecule type" value="Genomic_DNA"/>
</dbReference>
<evidence type="ECO:0000256" key="5">
    <source>
        <dbReference type="ARBA" id="ARBA00022989"/>
    </source>
</evidence>
<feature type="repeat" description="TPR" evidence="8">
    <location>
        <begin position="124"/>
        <end position="157"/>
    </location>
</feature>
<accession>A0ABW7NEA6</accession>
<proteinExistence type="inferred from homology"/>
<comment type="caution">
    <text evidence="9">The sequence shown here is derived from an EMBL/GenBank/DDBJ whole genome shotgun (WGS) entry which is preliminary data.</text>
</comment>
<evidence type="ECO:0000256" key="1">
    <source>
        <dbReference type="ARBA" id="ARBA00004167"/>
    </source>
</evidence>
<feature type="repeat" description="TPR" evidence="8">
    <location>
        <begin position="226"/>
        <end position="259"/>
    </location>
</feature>
<evidence type="ECO:0000256" key="8">
    <source>
        <dbReference type="PROSITE-ProRule" id="PRU00339"/>
    </source>
</evidence>
<dbReference type="PANTHER" id="PTHR46208:SF1">
    <property type="entry name" value="MITOCHONDRIAL IMPORT RECEPTOR SUBUNIT TOM70"/>
    <property type="match status" value="1"/>
</dbReference>
<name>A0ABW7NEA6_9BACT</name>
<evidence type="ECO:0000256" key="2">
    <source>
        <dbReference type="ARBA" id="ARBA00022692"/>
    </source>
</evidence>
<dbReference type="PANTHER" id="PTHR46208">
    <property type="entry name" value="MITOCHONDRIAL IMPORT RECEPTOR SUBUNIT TOM70"/>
    <property type="match status" value="1"/>
</dbReference>
<keyword evidence="5" id="KW-1133">Transmembrane helix</keyword>
<dbReference type="PROSITE" id="PS51257">
    <property type="entry name" value="PROKAR_LIPOPROTEIN"/>
    <property type="match status" value="1"/>
</dbReference>
<dbReference type="InterPro" id="IPR019734">
    <property type="entry name" value="TPR_rpt"/>
</dbReference>
<dbReference type="Pfam" id="PF13432">
    <property type="entry name" value="TPR_16"/>
    <property type="match status" value="2"/>
</dbReference>
<dbReference type="RefSeq" id="WP_395418900.1">
    <property type="nucleotide sequence ID" value="NZ_JBIPKE010000020.1"/>
</dbReference>
<reference evidence="9 10" key="1">
    <citation type="journal article" date="2013" name="Int. J. Syst. Evol. Microbiol.">
        <title>Marinoscillum luteum sp. nov., isolated from marine sediment.</title>
        <authorList>
            <person name="Cha I.T."/>
            <person name="Park S.J."/>
            <person name="Kim S.J."/>
            <person name="Kim J.G."/>
            <person name="Jung M.Y."/>
            <person name="Shin K.S."/>
            <person name="Kwon K.K."/>
            <person name="Yang S.H."/>
            <person name="Seo Y.S."/>
            <person name="Rhee S.K."/>
        </authorList>
    </citation>
    <scope>NUCLEOTIDE SEQUENCE [LARGE SCALE GENOMIC DNA]</scope>
    <source>
        <strain evidence="9 10">KCTC 23939</strain>
    </source>
</reference>
<protein>
    <submittedName>
        <fullName evidence="9">Tetratricopeptide repeat protein</fullName>
    </submittedName>
</protein>
<dbReference type="Pfam" id="PF13176">
    <property type="entry name" value="TPR_7"/>
    <property type="match status" value="1"/>
</dbReference>
<comment type="subcellular location">
    <subcellularLocation>
        <location evidence="1">Membrane</location>
        <topology evidence="1">Single-pass membrane protein</topology>
    </subcellularLocation>
</comment>
<dbReference type="SMART" id="SM00028">
    <property type="entry name" value="TPR"/>
    <property type="match status" value="9"/>
</dbReference>
<keyword evidence="4 8" id="KW-0802">TPR repeat</keyword>
<evidence type="ECO:0000313" key="9">
    <source>
        <dbReference type="EMBL" id="MFH6985445.1"/>
    </source>
</evidence>
<evidence type="ECO:0000313" key="10">
    <source>
        <dbReference type="Proteomes" id="UP001610063"/>
    </source>
</evidence>
<keyword evidence="2" id="KW-0812">Transmembrane</keyword>
<feature type="repeat" description="TPR" evidence="8">
    <location>
        <begin position="192"/>
        <end position="225"/>
    </location>
</feature>
<dbReference type="PROSITE" id="PS50005">
    <property type="entry name" value="TPR"/>
    <property type="match status" value="4"/>
</dbReference>
<comment type="similarity">
    <text evidence="7">Belongs to the Tom70 family.</text>
</comment>
<dbReference type="SUPFAM" id="SSF48452">
    <property type="entry name" value="TPR-like"/>
    <property type="match status" value="1"/>
</dbReference>
<keyword evidence="3" id="KW-0677">Repeat</keyword>
<evidence type="ECO:0000256" key="6">
    <source>
        <dbReference type="ARBA" id="ARBA00023136"/>
    </source>
</evidence>
<dbReference type="Proteomes" id="UP001610063">
    <property type="component" value="Unassembled WGS sequence"/>
</dbReference>
<sequence length="337" mass="38800">MNKLILVLGLFLLGCASEEVKRDRFFLQGNIALKAREYDKAVGFYTQALAVDKDFARAYNNRGVARIEDDHAYEAIQDYNMAILLDSSYYDAIFNRAYAYERVGRTEDALSDLMIVKKAFPDSAYVYFYEGLLHSRLRAYSASMGSFQKALQLDPDNQETLINMATLYYFQEQMDSAKALLNEVLLKYPNEASALNTLSQVYLKEENYQNALTTVNQALNIQPSEPYFLNNRGQIYLEMNELDLAAMDINRSILIDPSNAWAYRNKGIYFLKSGDPEQAIRLFQEVINRPEFVDEVYSFLGKAYLEQDQLAQACESWQQGIDNHEASSLRLWELNCR</sequence>
<dbReference type="Pfam" id="PF14559">
    <property type="entry name" value="TPR_19"/>
    <property type="match status" value="1"/>
</dbReference>
<feature type="repeat" description="TPR" evidence="8">
    <location>
        <begin position="22"/>
        <end position="55"/>
    </location>
</feature>
<dbReference type="Gene3D" id="1.25.40.10">
    <property type="entry name" value="Tetratricopeptide repeat domain"/>
    <property type="match status" value="3"/>
</dbReference>
<keyword evidence="10" id="KW-1185">Reference proteome</keyword>
<dbReference type="Pfam" id="PF13174">
    <property type="entry name" value="TPR_6"/>
    <property type="match status" value="1"/>
</dbReference>
<organism evidence="9 10">
    <name type="scientific">Marinoscillum luteum</name>
    <dbReference type="NCBI Taxonomy" id="861051"/>
    <lineage>
        <taxon>Bacteria</taxon>
        <taxon>Pseudomonadati</taxon>
        <taxon>Bacteroidota</taxon>
        <taxon>Cytophagia</taxon>
        <taxon>Cytophagales</taxon>
        <taxon>Reichenbachiellaceae</taxon>
        <taxon>Marinoscillum</taxon>
    </lineage>
</organism>
<evidence type="ECO:0000256" key="7">
    <source>
        <dbReference type="ARBA" id="ARBA00038030"/>
    </source>
</evidence>